<dbReference type="EMBL" id="JBHSOJ010000015">
    <property type="protein sequence ID" value="MFC5630663.1"/>
    <property type="molecule type" value="Genomic_DNA"/>
</dbReference>
<dbReference type="PANTHER" id="PTHR34475:SF1">
    <property type="entry name" value="CYTOSKELETON PROTEIN RODZ"/>
    <property type="match status" value="1"/>
</dbReference>
<gene>
    <name evidence="2" type="ORF">ACFPQ3_03475</name>
</gene>
<evidence type="ECO:0000256" key="1">
    <source>
        <dbReference type="SAM" id="Phobius"/>
    </source>
</evidence>
<evidence type="ECO:0000313" key="2">
    <source>
        <dbReference type="EMBL" id="MFC5630663.1"/>
    </source>
</evidence>
<evidence type="ECO:0000313" key="3">
    <source>
        <dbReference type="Proteomes" id="UP001596110"/>
    </source>
</evidence>
<feature type="transmembrane region" description="Helical" evidence="1">
    <location>
        <begin position="125"/>
        <end position="147"/>
    </location>
</feature>
<accession>A0ABW0UBW4</accession>
<dbReference type="PANTHER" id="PTHR34475">
    <property type="match status" value="1"/>
</dbReference>
<dbReference type="InterPro" id="IPR050400">
    <property type="entry name" value="Bact_Cytoskel_RodZ"/>
</dbReference>
<keyword evidence="1" id="KW-0812">Transmembrane</keyword>
<dbReference type="Proteomes" id="UP001596110">
    <property type="component" value="Unassembled WGS sequence"/>
</dbReference>
<reference evidence="3" key="1">
    <citation type="journal article" date="2019" name="Int. J. Syst. Evol. Microbiol.">
        <title>The Global Catalogue of Microorganisms (GCM) 10K type strain sequencing project: providing services to taxonomists for standard genome sequencing and annotation.</title>
        <authorList>
            <consortium name="The Broad Institute Genomics Platform"/>
            <consortium name="The Broad Institute Genome Sequencing Center for Infectious Disease"/>
            <person name="Wu L."/>
            <person name="Ma J."/>
        </authorList>
    </citation>
    <scope>NUCLEOTIDE SEQUENCE [LARGE SCALE GENOMIC DNA]</scope>
    <source>
        <strain evidence="3">DT43</strain>
    </source>
</reference>
<protein>
    <submittedName>
        <fullName evidence="2">Helix-turn-helix domain-containing protein</fullName>
    </submittedName>
</protein>
<organism evidence="2 3">
    <name type="scientific">Streptococcus caledonicus</name>
    <dbReference type="NCBI Taxonomy" id="2614158"/>
    <lineage>
        <taxon>Bacteria</taxon>
        <taxon>Bacillati</taxon>
        <taxon>Bacillota</taxon>
        <taxon>Bacilli</taxon>
        <taxon>Lactobacillales</taxon>
        <taxon>Streptococcaceae</taxon>
        <taxon>Streptococcus</taxon>
    </lineage>
</organism>
<keyword evidence="1" id="KW-0472">Membrane</keyword>
<dbReference type="Gene3D" id="1.10.260.40">
    <property type="entry name" value="lambda repressor-like DNA-binding domains"/>
    <property type="match status" value="1"/>
</dbReference>
<dbReference type="RefSeq" id="WP_156805773.1">
    <property type="nucleotide sequence ID" value="NZ_JBHSOJ010000015.1"/>
</dbReference>
<dbReference type="InterPro" id="IPR010982">
    <property type="entry name" value="Lambda_DNA-bd_dom_sf"/>
</dbReference>
<sequence>MNGKMIGDILREARLAKQFQLTDIEHQTGIASHHLLALELDQFGLIPTDQVELYLSSYAESVDLEASEILIQYREQNLFQNTLSQMRENESVSKLTSTDEENIPMERMAHRRRRSHREKTQKKSILPKVIISFLSLAIVALAGYFVIKQLPWPFTNATTEITETSETVTETEITTSIETTTSTITELPSTIKAVAQEDGNSVVAFQTDKEVVDVTFTLKDGESWVSLNDTLNGERATTLTQEQKEFTVSVNKGSLSHVTIGIPQAAQITVDGQKIDLSSLVNSSPAIFTLMVE</sequence>
<comment type="caution">
    <text evidence="2">The sequence shown here is derived from an EMBL/GenBank/DDBJ whole genome shotgun (WGS) entry which is preliminary data.</text>
</comment>
<dbReference type="Pfam" id="PF13413">
    <property type="entry name" value="HTH_25"/>
    <property type="match status" value="1"/>
</dbReference>
<keyword evidence="1" id="KW-1133">Transmembrane helix</keyword>
<proteinExistence type="predicted"/>
<name>A0ABW0UBW4_9STRE</name>
<keyword evidence="3" id="KW-1185">Reference proteome</keyword>